<keyword evidence="1" id="KW-0812">Transmembrane</keyword>
<dbReference type="AlphaFoldDB" id="D6TRC0"/>
<protein>
    <submittedName>
        <fullName evidence="2">Uncharacterized protein</fullName>
    </submittedName>
</protein>
<feature type="transmembrane region" description="Helical" evidence="1">
    <location>
        <begin position="145"/>
        <end position="162"/>
    </location>
</feature>
<evidence type="ECO:0000313" key="2">
    <source>
        <dbReference type="EMBL" id="EFH87819.1"/>
    </source>
</evidence>
<feature type="transmembrane region" description="Helical" evidence="1">
    <location>
        <begin position="33"/>
        <end position="55"/>
    </location>
</feature>
<dbReference type="STRING" id="485913.Krac_9170"/>
<organism evidence="2 3">
    <name type="scientific">Ktedonobacter racemifer DSM 44963</name>
    <dbReference type="NCBI Taxonomy" id="485913"/>
    <lineage>
        <taxon>Bacteria</taxon>
        <taxon>Bacillati</taxon>
        <taxon>Chloroflexota</taxon>
        <taxon>Ktedonobacteria</taxon>
        <taxon>Ktedonobacterales</taxon>
        <taxon>Ktedonobacteraceae</taxon>
        <taxon>Ktedonobacter</taxon>
    </lineage>
</organism>
<feature type="transmembrane region" description="Helical" evidence="1">
    <location>
        <begin position="67"/>
        <end position="86"/>
    </location>
</feature>
<dbReference type="Proteomes" id="UP000004508">
    <property type="component" value="Unassembled WGS sequence"/>
</dbReference>
<keyword evidence="3" id="KW-1185">Reference proteome</keyword>
<feature type="transmembrane region" description="Helical" evidence="1">
    <location>
        <begin position="278"/>
        <end position="304"/>
    </location>
</feature>
<sequence length="307" mass="34264">MSSLPKSPSQANKIAGQQTYKKLWRAPASRGKWFWLLGSGALYLFLFAWSAYAIHNGQDAEPALDPFRIFGICAFALVLLSASYSLRRRFVRALPGKVQNWLWMHTWLGIITILVALLHENYAYITHDFVQGAGDLIQAKAGPAALFALIFLVLSGITGRLLDQWQTRRLAHEAATNGVGIVQGVKERITLLEETVERLCAGKSAPFKEYCIDHLAQTRPAPNAASHLATRQAALPSGERHDFQRAAEALRERTNLLGSLHRQQAAQLFMHRWRTIHIVLASGALLIISYHSIMELLITVFHVLPAE</sequence>
<name>D6TRC0_KTERA</name>
<dbReference type="OrthoDB" id="149390at2"/>
<evidence type="ECO:0000256" key="1">
    <source>
        <dbReference type="SAM" id="Phobius"/>
    </source>
</evidence>
<reference evidence="2 3" key="1">
    <citation type="journal article" date="2011" name="Stand. Genomic Sci.">
        <title>Non-contiguous finished genome sequence and contextual data of the filamentous soil bacterium Ktedonobacter racemifer type strain (SOSP1-21).</title>
        <authorList>
            <person name="Chang Y.J."/>
            <person name="Land M."/>
            <person name="Hauser L."/>
            <person name="Chertkov O."/>
            <person name="Del Rio T.G."/>
            <person name="Nolan M."/>
            <person name="Copeland A."/>
            <person name="Tice H."/>
            <person name="Cheng J.F."/>
            <person name="Lucas S."/>
            <person name="Han C."/>
            <person name="Goodwin L."/>
            <person name="Pitluck S."/>
            <person name="Ivanova N."/>
            <person name="Ovchinikova G."/>
            <person name="Pati A."/>
            <person name="Chen A."/>
            <person name="Palaniappan K."/>
            <person name="Mavromatis K."/>
            <person name="Liolios K."/>
            <person name="Brettin T."/>
            <person name="Fiebig A."/>
            <person name="Rohde M."/>
            <person name="Abt B."/>
            <person name="Goker M."/>
            <person name="Detter J.C."/>
            <person name="Woyke T."/>
            <person name="Bristow J."/>
            <person name="Eisen J.A."/>
            <person name="Markowitz V."/>
            <person name="Hugenholtz P."/>
            <person name="Kyrpides N.C."/>
            <person name="Klenk H.P."/>
            <person name="Lapidus A."/>
        </authorList>
    </citation>
    <scope>NUCLEOTIDE SEQUENCE [LARGE SCALE GENOMIC DNA]</scope>
    <source>
        <strain evidence="3">DSM 44963</strain>
    </source>
</reference>
<keyword evidence="1" id="KW-1133">Transmembrane helix</keyword>
<dbReference type="InParanoid" id="D6TRC0"/>
<evidence type="ECO:0000313" key="3">
    <source>
        <dbReference type="Proteomes" id="UP000004508"/>
    </source>
</evidence>
<feature type="transmembrane region" description="Helical" evidence="1">
    <location>
        <begin position="107"/>
        <end position="125"/>
    </location>
</feature>
<dbReference type="EMBL" id="ADVG01000002">
    <property type="protein sequence ID" value="EFH87819.1"/>
    <property type="molecule type" value="Genomic_DNA"/>
</dbReference>
<gene>
    <name evidence="2" type="ORF">Krac_9170</name>
</gene>
<keyword evidence="1" id="KW-0472">Membrane</keyword>
<dbReference type="RefSeq" id="WP_007913314.1">
    <property type="nucleotide sequence ID" value="NZ_ADVG01000002.1"/>
</dbReference>
<proteinExistence type="predicted"/>
<comment type="caution">
    <text evidence="2">The sequence shown here is derived from an EMBL/GenBank/DDBJ whole genome shotgun (WGS) entry which is preliminary data.</text>
</comment>
<accession>D6TRC0</accession>